<accession>A0A8E2VIK2</accession>
<dbReference type="InterPro" id="IPR008040">
    <property type="entry name" value="Hydant_A_N"/>
</dbReference>
<organism evidence="2 3">
    <name type="scientific">Rhodovulum kholense</name>
    <dbReference type="NCBI Taxonomy" id="453584"/>
    <lineage>
        <taxon>Bacteria</taxon>
        <taxon>Pseudomonadati</taxon>
        <taxon>Pseudomonadota</taxon>
        <taxon>Alphaproteobacteria</taxon>
        <taxon>Rhodobacterales</taxon>
        <taxon>Paracoccaceae</taxon>
        <taxon>Rhodovulum</taxon>
    </lineage>
</organism>
<sequence length="51" mass="5340">MAMDASAALPADWKVGVDIGGTFIDFCALETRSDRVASLKVLTTPDEPGPC</sequence>
<evidence type="ECO:0000313" key="2">
    <source>
        <dbReference type="EMBL" id="PTW47760.1"/>
    </source>
</evidence>
<evidence type="ECO:0000259" key="1">
    <source>
        <dbReference type="Pfam" id="PF05378"/>
    </source>
</evidence>
<dbReference type="Proteomes" id="UP000244037">
    <property type="component" value="Unassembled WGS sequence"/>
</dbReference>
<feature type="domain" description="Hydantoinase/oxoprolinase N-terminal" evidence="1">
    <location>
        <begin position="14"/>
        <end position="48"/>
    </location>
</feature>
<gene>
    <name evidence="2" type="ORF">C8N38_109117</name>
</gene>
<proteinExistence type="predicted"/>
<dbReference type="AlphaFoldDB" id="A0A8E2VIK2"/>
<keyword evidence="3" id="KW-1185">Reference proteome</keyword>
<dbReference type="EMBL" id="QAYC01000009">
    <property type="protein sequence ID" value="PTW47760.1"/>
    <property type="molecule type" value="Genomic_DNA"/>
</dbReference>
<reference evidence="2 3" key="1">
    <citation type="submission" date="2018-04" db="EMBL/GenBank/DDBJ databases">
        <title>Genomic Encyclopedia of Archaeal and Bacterial Type Strains, Phase II (KMG-II): from individual species to whole genera.</title>
        <authorList>
            <person name="Goeker M."/>
        </authorList>
    </citation>
    <scope>NUCLEOTIDE SEQUENCE [LARGE SCALE GENOMIC DNA]</scope>
    <source>
        <strain evidence="2 3">DSM 19783</strain>
    </source>
</reference>
<evidence type="ECO:0000313" key="3">
    <source>
        <dbReference type="Proteomes" id="UP000244037"/>
    </source>
</evidence>
<protein>
    <submittedName>
        <fullName evidence="2">Hydantoinase/oxoprolinase-like protein</fullName>
    </submittedName>
</protein>
<name>A0A8E2VIK2_9RHOB</name>
<comment type="caution">
    <text evidence="2">The sequence shown here is derived from an EMBL/GenBank/DDBJ whole genome shotgun (WGS) entry which is preliminary data.</text>
</comment>
<dbReference type="Pfam" id="PF05378">
    <property type="entry name" value="Hydant_A_N"/>
    <property type="match status" value="1"/>
</dbReference>